<evidence type="ECO:0000256" key="1">
    <source>
        <dbReference type="SAM" id="MobiDB-lite"/>
    </source>
</evidence>
<feature type="region of interest" description="Disordered" evidence="1">
    <location>
        <begin position="308"/>
        <end position="359"/>
    </location>
</feature>
<feature type="region of interest" description="Disordered" evidence="1">
    <location>
        <begin position="381"/>
        <end position="463"/>
    </location>
</feature>
<proteinExistence type="predicted"/>
<dbReference type="InterPro" id="IPR046536">
    <property type="entry name" value="DUF6601"/>
</dbReference>
<evidence type="ECO:0000256" key="2">
    <source>
        <dbReference type="SAM" id="Phobius"/>
    </source>
</evidence>
<keyword evidence="2" id="KW-0472">Membrane</keyword>
<keyword evidence="2" id="KW-1133">Transmembrane helix</keyword>
<dbReference type="Pfam" id="PF20246">
    <property type="entry name" value="DUF6601"/>
    <property type="match status" value="1"/>
</dbReference>
<feature type="transmembrane region" description="Helical" evidence="2">
    <location>
        <begin position="168"/>
        <end position="194"/>
    </location>
</feature>
<feature type="compositionally biased region" description="Basic and acidic residues" evidence="1">
    <location>
        <begin position="398"/>
        <end position="408"/>
    </location>
</feature>
<keyword evidence="4" id="KW-1185">Reference proteome</keyword>
<dbReference type="STRING" id="665079.A7F496"/>
<dbReference type="Proteomes" id="UP000001312">
    <property type="component" value="Unassembled WGS sequence"/>
</dbReference>
<dbReference type="PANTHER" id="PTHR34414:SF1">
    <property type="entry name" value="SUBTILISIN-LIKE SERINE PROTEASE"/>
    <property type="match status" value="1"/>
</dbReference>
<keyword evidence="2" id="KW-0812">Transmembrane</keyword>
<protein>
    <submittedName>
        <fullName evidence="3">Uncharacterized protein</fullName>
    </submittedName>
</protein>
<dbReference type="RefSeq" id="XP_001586434.1">
    <property type="nucleotide sequence ID" value="XM_001586384.1"/>
</dbReference>
<feature type="compositionally biased region" description="Basic and acidic residues" evidence="1">
    <location>
        <begin position="346"/>
        <end position="359"/>
    </location>
</feature>
<evidence type="ECO:0000313" key="3">
    <source>
        <dbReference type="EMBL" id="EDN97567.1"/>
    </source>
</evidence>
<organism evidence="3 4">
    <name type="scientific">Sclerotinia sclerotiorum (strain ATCC 18683 / 1980 / Ss-1)</name>
    <name type="common">White mold</name>
    <name type="synonym">Whetzelinia sclerotiorum</name>
    <dbReference type="NCBI Taxonomy" id="665079"/>
    <lineage>
        <taxon>Eukaryota</taxon>
        <taxon>Fungi</taxon>
        <taxon>Dikarya</taxon>
        <taxon>Ascomycota</taxon>
        <taxon>Pezizomycotina</taxon>
        <taxon>Leotiomycetes</taxon>
        <taxon>Helotiales</taxon>
        <taxon>Sclerotiniaceae</taxon>
        <taxon>Sclerotinia</taxon>
    </lineage>
</organism>
<dbReference type="GeneID" id="5482566"/>
<dbReference type="eggNOG" id="ENOG502SJCJ">
    <property type="taxonomic scope" value="Eukaryota"/>
</dbReference>
<dbReference type="KEGG" id="ssl:SS1G_12419"/>
<dbReference type="AlphaFoldDB" id="A7F496"/>
<dbReference type="HOGENOM" id="CLU_567616_0_0_1"/>
<dbReference type="InParanoid" id="A7F496"/>
<feature type="compositionally biased region" description="Polar residues" evidence="1">
    <location>
        <begin position="447"/>
        <end position="463"/>
    </location>
</feature>
<dbReference type="EMBL" id="CH476641">
    <property type="protein sequence ID" value="EDN97567.1"/>
    <property type="molecule type" value="Genomic_DNA"/>
</dbReference>
<gene>
    <name evidence="3" type="ORF">SS1G_12419</name>
</gene>
<feature type="compositionally biased region" description="Polar residues" evidence="1">
    <location>
        <begin position="423"/>
        <end position="435"/>
    </location>
</feature>
<name>A7F496_SCLS1</name>
<feature type="transmembrane region" description="Helical" evidence="2">
    <location>
        <begin position="206"/>
        <end position="226"/>
    </location>
</feature>
<reference evidence="4" key="1">
    <citation type="journal article" date="2011" name="PLoS Genet.">
        <title>Genomic analysis of the necrotrophic fungal pathogens Sclerotinia sclerotiorum and Botrytis cinerea.</title>
        <authorList>
            <person name="Amselem J."/>
            <person name="Cuomo C.A."/>
            <person name="van Kan J.A."/>
            <person name="Viaud M."/>
            <person name="Benito E.P."/>
            <person name="Couloux A."/>
            <person name="Coutinho P.M."/>
            <person name="de Vries R.P."/>
            <person name="Dyer P.S."/>
            <person name="Fillinger S."/>
            <person name="Fournier E."/>
            <person name="Gout L."/>
            <person name="Hahn M."/>
            <person name="Kohn L."/>
            <person name="Lapalu N."/>
            <person name="Plummer K.M."/>
            <person name="Pradier J.M."/>
            <person name="Quevillon E."/>
            <person name="Sharon A."/>
            <person name="Simon A."/>
            <person name="ten Have A."/>
            <person name="Tudzynski B."/>
            <person name="Tudzynski P."/>
            <person name="Wincker P."/>
            <person name="Andrew M."/>
            <person name="Anthouard V."/>
            <person name="Beever R.E."/>
            <person name="Beffa R."/>
            <person name="Benoit I."/>
            <person name="Bouzid O."/>
            <person name="Brault B."/>
            <person name="Chen Z."/>
            <person name="Choquer M."/>
            <person name="Collemare J."/>
            <person name="Cotton P."/>
            <person name="Danchin E.G."/>
            <person name="Da Silva C."/>
            <person name="Gautier A."/>
            <person name="Giraud C."/>
            <person name="Giraud T."/>
            <person name="Gonzalez C."/>
            <person name="Grossetete S."/>
            <person name="Guldener U."/>
            <person name="Henrissat B."/>
            <person name="Howlett B.J."/>
            <person name="Kodira C."/>
            <person name="Kretschmer M."/>
            <person name="Lappartient A."/>
            <person name="Leroch M."/>
            <person name="Levis C."/>
            <person name="Mauceli E."/>
            <person name="Neuveglise C."/>
            <person name="Oeser B."/>
            <person name="Pearson M."/>
            <person name="Poulain J."/>
            <person name="Poussereau N."/>
            <person name="Quesneville H."/>
            <person name="Rascle C."/>
            <person name="Schumacher J."/>
            <person name="Segurens B."/>
            <person name="Sexton A."/>
            <person name="Silva E."/>
            <person name="Sirven C."/>
            <person name="Soanes D.M."/>
            <person name="Talbot N.J."/>
            <person name="Templeton M."/>
            <person name="Yandava C."/>
            <person name="Yarden O."/>
            <person name="Zeng Q."/>
            <person name="Rollins J.A."/>
            <person name="Lebrun M.H."/>
            <person name="Dickman M."/>
        </authorList>
    </citation>
    <scope>NUCLEOTIDE SEQUENCE [LARGE SCALE GENOMIC DNA]</scope>
    <source>
        <strain evidence="4">ATCC 18683 / 1980 / Ss-1</strain>
    </source>
</reference>
<dbReference type="PANTHER" id="PTHR34414">
    <property type="entry name" value="HET DOMAIN-CONTAINING PROTEIN-RELATED"/>
    <property type="match status" value="1"/>
</dbReference>
<sequence length="481" mass="55032">MSKHDSKSISPLHRQKVKGRDIVITEDPRLHLVWYHDRIFIKPLPKYLLSHYFWEAYLCINRHSSPEQITLQKAVLGYLRTYIYLIKYESDFRIAIDDKLQLIPPDITFLKFCDFIASLENLPDIDVSGRYAYGEIRLTRLNLYSKIFLKKFSFHRVRTQYSDYFASFYGPLLFVFAIVSVVLSAMQVSMAINFDVTKQWKSFEQFCQWFSIICLSVVAILVLWLGNSNKENVADNDYNIDLPTLDSISRANTGEGSNLETKIWEDKIASPRIYDGDSSSIETVLDPRLYQETLIEELQNGYNTQDTLMLEDDKSNPDEQENFSAGGSHSPPMDYSIEPSCPLTLRDQDKSDSSYSDPEKLGLISSPYFLQQYSDIAVGSIKEGGNNEQQGGRKRRHLSETGIERDGESNGDARLANQRRTRSLSTNNEQTSSRRNGGEGRLLPRHITSSSFTAPSTMIDSSTSNFELLQYSTFRSTPSRT</sequence>
<evidence type="ECO:0000313" key="4">
    <source>
        <dbReference type="Proteomes" id="UP000001312"/>
    </source>
</evidence>
<accession>A7F496</accession>